<dbReference type="Gene3D" id="3.40.250.10">
    <property type="entry name" value="Rhodanese-like domain"/>
    <property type="match status" value="1"/>
</dbReference>
<dbReference type="InterPro" id="IPR036873">
    <property type="entry name" value="Rhodanese-like_dom_sf"/>
</dbReference>
<evidence type="ECO:0000256" key="1">
    <source>
        <dbReference type="SAM" id="SignalP"/>
    </source>
</evidence>
<feature type="domain" description="Rhodanese" evidence="2">
    <location>
        <begin position="95"/>
        <end position="198"/>
    </location>
</feature>
<dbReference type="InterPro" id="IPR001763">
    <property type="entry name" value="Rhodanese-like_dom"/>
</dbReference>
<dbReference type="SMART" id="SM00450">
    <property type="entry name" value="RHOD"/>
    <property type="match status" value="1"/>
</dbReference>
<sequence length="199" mass="21342">MRKIFFAAAVSALASSVIAGPVLAGEVNIRPDIASVTVPTTSGDVVIERVQDTANELSGEWARTSRACPNFCVQPMYPAPGVTPVGELEMLEFLQDPEVIVVDSRVSDHHATGTIPGAISIPYNEAADRLDELGCEVDFDGFDCEGAKPVALFCNGNWCGQSPTAIRRMIEAGYPAERIHYYRGGMHAWRMLGLTVTGG</sequence>
<organism evidence="3 4">
    <name type="scientific">Aliiroseovarius crassostreae</name>
    <dbReference type="NCBI Taxonomy" id="154981"/>
    <lineage>
        <taxon>Bacteria</taxon>
        <taxon>Pseudomonadati</taxon>
        <taxon>Pseudomonadota</taxon>
        <taxon>Alphaproteobacteria</taxon>
        <taxon>Rhodobacterales</taxon>
        <taxon>Paracoccaceae</taxon>
        <taxon>Aliiroseovarius</taxon>
    </lineage>
</organism>
<evidence type="ECO:0000313" key="4">
    <source>
        <dbReference type="Proteomes" id="UP001057991"/>
    </source>
</evidence>
<evidence type="ECO:0000313" key="3">
    <source>
        <dbReference type="EMBL" id="UWP96001.1"/>
    </source>
</evidence>
<keyword evidence="1" id="KW-0732">Signal</keyword>
<feature type="chain" id="PRO_5040471104" evidence="1">
    <location>
        <begin position="25"/>
        <end position="199"/>
    </location>
</feature>
<dbReference type="EMBL" id="CP080776">
    <property type="protein sequence ID" value="UWP96001.1"/>
    <property type="molecule type" value="Genomic_DNA"/>
</dbReference>
<reference evidence="3" key="1">
    <citation type="submission" date="2021-08" db="EMBL/GenBank/DDBJ databases">
        <authorList>
            <person name="Nwanade C."/>
            <person name="Wang M."/>
            <person name="Masoudi A."/>
            <person name="Yu Z."/>
            <person name="Liu J."/>
        </authorList>
    </citation>
    <scope>NUCLEOTIDE SEQUENCE</scope>
    <source>
        <strain evidence="3">S056</strain>
    </source>
</reference>
<name>A0A9Q9LVK9_9RHOB</name>
<gene>
    <name evidence="3" type="ORF">K3X48_03110</name>
</gene>
<accession>A0A9Q9LVK9</accession>
<dbReference type="Pfam" id="PF00581">
    <property type="entry name" value="Rhodanese"/>
    <property type="match status" value="1"/>
</dbReference>
<protein>
    <submittedName>
        <fullName evidence="3">Rhodanese-like domain-containing protein</fullName>
    </submittedName>
</protein>
<dbReference type="AlphaFoldDB" id="A0A9Q9LVK9"/>
<evidence type="ECO:0000259" key="2">
    <source>
        <dbReference type="PROSITE" id="PS50206"/>
    </source>
</evidence>
<feature type="signal peptide" evidence="1">
    <location>
        <begin position="1"/>
        <end position="24"/>
    </location>
</feature>
<dbReference type="RefSeq" id="WP_259793999.1">
    <property type="nucleotide sequence ID" value="NZ_CP080774.1"/>
</dbReference>
<dbReference type="CDD" id="cd00158">
    <property type="entry name" value="RHOD"/>
    <property type="match status" value="1"/>
</dbReference>
<dbReference type="PROSITE" id="PS50206">
    <property type="entry name" value="RHODANESE_3"/>
    <property type="match status" value="1"/>
</dbReference>
<proteinExistence type="predicted"/>
<dbReference type="SUPFAM" id="SSF52821">
    <property type="entry name" value="Rhodanese/Cell cycle control phosphatase"/>
    <property type="match status" value="1"/>
</dbReference>
<dbReference type="Proteomes" id="UP001057991">
    <property type="component" value="Chromosome"/>
</dbReference>